<dbReference type="RefSeq" id="XP_019627538.1">
    <property type="nucleotide sequence ID" value="XM_019771979.1"/>
</dbReference>
<comment type="catalytic activity">
    <reaction evidence="1 7">
        <text>3-hydroxypyruvate = 2-hydroxy-3-oxopropanoate</text>
        <dbReference type="Rhea" id="RHEA:11952"/>
        <dbReference type="ChEBI" id="CHEBI:17180"/>
        <dbReference type="ChEBI" id="CHEBI:57978"/>
        <dbReference type="EC" id="5.3.1.22"/>
    </reaction>
</comment>
<dbReference type="OrthoDB" id="4214675at2759"/>
<dbReference type="FunFam" id="3.20.20.150:FF:000007">
    <property type="entry name" value="Hydroxypyruvate isomerase"/>
    <property type="match status" value="1"/>
</dbReference>
<evidence type="ECO:0000256" key="1">
    <source>
        <dbReference type="ARBA" id="ARBA00000476"/>
    </source>
</evidence>
<gene>
    <name evidence="11" type="primary">LOC109472300</name>
</gene>
<feature type="active site" description="Proton donor/acceptor" evidence="8">
    <location>
        <position position="248"/>
    </location>
</feature>
<dbReference type="InterPro" id="IPR026040">
    <property type="entry name" value="HyI-like"/>
</dbReference>
<evidence type="ECO:0000256" key="3">
    <source>
        <dbReference type="ARBA" id="ARBA00005962"/>
    </source>
</evidence>
<dbReference type="EC" id="5.3.1.22" evidence="4 7"/>
<dbReference type="Pfam" id="PF01261">
    <property type="entry name" value="AP_endonuc_2"/>
    <property type="match status" value="1"/>
</dbReference>
<dbReference type="AlphaFoldDB" id="A0A6P4YT44"/>
<dbReference type="KEGG" id="bbel:109472300"/>
<dbReference type="InterPro" id="IPR036237">
    <property type="entry name" value="Xyl_isomerase-like_sf"/>
</dbReference>
<dbReference type="InterPro" id="IPR013022">
    <property type="entry name" value="Xyl_isomerase-like_TIM-brl"/>
</dbReference>
<evidence type="ECO:0000256" key="4">
    <source>
        <dbReference type="ARBA" id="ARBA00012570"/>
    </source>
</evidence>
<keyword evidence="10" id="KW-1185">Reference proteome</keyword>
<dbReference type="GeneID" id="109472300"/>
<proteinExistence type="inferred from homology"/>
<dbReference type="GO" id="GO:0046487">
    <property type="term" value="P:glyoxylate metabolic process"/>
    <property type="evidence" value="ECO:0007669"/>
    <property type="project" value="TreeGrafter"/>
</dbReference>
<evidence type="ECO:0000256" key="6">
    <source>
        <dbReference type="ARBA" id="ARBA00023235"/>
    </source>
</evidence>
<organism evidence="10 11">
    <name type="scientific">Branchiostoma belcheri</name>
    <name type="common">Amphioxus</name>
    <dbReference type="NCBI Taxonomy" id="7741"/>
    <lineage>
        <taxon>Eukaryota</taxon>
        <taxon>Metazoa</taxon>
        <taxon>Chordata</taxon>
        <taxon>Cephalochordata</taxon>
        <taxon>Leptocardii</taxon>
        <taxon>Amphioxiformes</taxon>
        <taxon>Branchiostomatidae</taxon>
        <taxon>Branchiostoma</taxon>
    </lineage>
</organism>
<dbReference type="PANTHER" id="PTHR43489:SF6">
    <property type="entry name" value="HYDROXYPYRUVATE ISOMERASE-RELATED"/>
    <property type="match status" value="1"/>
</dbReference>
<evidence type="ECO:0000313" key="11">
    <source>
        <dbReference type="RefSeq" id="XP_019627538.1"/>
    </source>
</evidence>
<evidence type="ECO:0000256" key="2">
    <source>
        <dbReference type="ARBA" id="ARBA00002968"/>
    </source>
</evidence>
<protein>
    <recommendedName>
        <fullName evidence="5 7">Putative hydroxypyruvate isomerase</fullName>
        <ecNumber evidence="4 7">5.3.1.22</ecNumber>
    </recommendedName>
</protein>
<keyword evidence="6 7" id="KW-0413">Isomerase</keyword>
<dbReference type="SUPFAM" id="SSF51658">
    <property type="entry name" value="Xylose isomerase-like"/>
    <property type="match status" value="1"/>
</dbReference>
<sequence>MTLKFCANISWLFREAGAVPLRYGAAARAGFRGVEAAFLYDIPVEEVVKAKEEAGVEQVLINMFPGNLADGELGLAALPGRQQAFKDGLELSIKYANALKCKRMHLMAGRVPVDWSREAALPSMEETFVENLKFAAARLEKEGILALIEPINSKMTDPKYFLNTPRQALGILQKVGHKNVKLQMDFFHQQIMDGNLTNSIKEYLPHIGHMQVSQVPGRAEPDSEGEVNYGYVFSVLESVGYDGWIGLEYNPAGDTLTGLEWWRKYMSKAK</sequence>
<evidence type="ECO:0000256" key="8">
    <source>
        <dbReference type="PIRSR" id="PIRSR006241-50"/>
    </source>
</evidence>
<feature type="domain" description="Xylose isomerase-like TIM barrel" evidence="9">
    <location>
        <begin position="25"/>
        <end position="265"/>
    </location>
</feature>
<accession>A0A6P4YT44</accession>
<comment type="function">
    <text evidence="2 7">Catalyzes the reversible isomerization between hydroxypyruvate and 2-hydroxy-3-oxopropanoate (also termed tartronate semialdehyde).</text>
</comment>
<dbReference type="InterPro" id="IPR050417">
    <property type="entry name" value="Sugar_Epim/Isomerase"/>
</dbReference>
<dbReference type="PIRSF" id="PIRSF006241">
    <property type="entry name" value="HyI"/>
    <property type="match status" value="1"/>
</dbReference>
<dbReference type="Proteomes" id="UP000515135">
    <property type="component" value="Unplaced"/>
</dbReference>
<evidence type="ECO:0000256" key="5">
    <source>
        <dbReference type="ARBA" id="ARBA00017985"/>
    </source>
</evidence>
<comment type="similarity">
    <text evidence="3 7">Belongs to the hyi family.</text>
</comment>
<dbReference type="PANTHER" id="PTHR43489">
    <property type="entry name" value="ISOMERASE"/>
    <property type="match status" value="1"/>
</dbReference>
<evidence type="ECO:0000259" key="9">
    <source>
        <dbReference type="Pfam" id="PF01261"/>
    </source>
</evidence>
<dbReference type="GO" id="GO:0008903">
    <property type="term" value="F:hydroxypyruvate isomerase activity"/>
    <property type="evidence" value="ECO:0007669"/>
    <property type="project" value="UniProtKB-EC"/>
</dbReference>
<dbReference type="Gene3D" id="3.20.20.150">
    <property type="entry name" value="Divalent-metal-dependent TIM barrel enzymes"/>
    <property type="match status" value="1"/>
</dbReference>
<feature type="active site" description="Proton donor/acceptor" evidence="8">
    <location>
        <position position="149"/>
    </location>
</feature>
<reference evidence="11" key="1">
    <citation type="submission" date="2025-08" db="UniProtKB">
        <authorList>
            <consortium name="RefSeq"/>
        </authorList>
    </citation>
    <scope>IDENTIFICATION</scope>
    <source>
        <tissue evidence="11">Gonad</tissue>
    </source>
</reference>
<name>A0A6P4YT44_BRABE</name>
<evidence type="ECO:0000313" key="10">
    <source>
        <dbReference type="Proteomes" id="UP000515135"/>
    </source>
</evidence>
<evidence type="ECO:0000256" key="7">
    <source>
        <dbReference type="PIRNR" id="PIRNR006241"/>
    </source>
</evidence>